<dbReference type="EMBL" id="CP002349">
    <property type="protein sequence ID" value="ADR21677.1"/>
    <property type="molecule type" value="Genomic_DNA"/>
</dbReference>
<dbReference type="PROSITE" id="PS51257">
    <property type="entry name" value="PROKAR_LIPOPROTEIN"/>
    <property type="match status" value="1"/>
</dbReference>
<dbReference type="AlphaFoldDB" id="E4TQX7"/>
<reference evidence="5 6" key="1">
    <citation type="journal article" date="2011" name="Stand. Genomic Sci.">
        <title>Complete genome sequence of Marivirga tractuosa type strain (H-43).</title>
        <authorList>
            <person name="Pagani I."/>
            <person name="Chertkov O."/>
            <person name="Lapidus A."/>
            <person name="Lucas S."/>
            <person name="Del Rio T.G."/>
            <person name="Tice H."/>
            <person name="Copeland A."/>
            <person name="Cheng J.F."/>
            <person name="Nolan M."/>
            <person name="Saunders E."/>
            <person name="Pitluck S."/>
            <person name="Held B."/>
            <person name="Goodwin L."/>
            <person name="Liolios K."/>
            <person name="Ovchinikova G."/>
            <person name="Ivanova N."/>
            <person name="Mavromatis K."/>
            <person name="Pati A."/>
            <person name="Chen A."/>
            <person name="Palaniappan K."/>
            <person name="Land M."/>
            <person name="Hauser L."/>
            <person name="Jeffries C.D."/>
            <person name="Detter J.C."/>
            <person name="Han C."/>
            <person name="Tapia R."/>
            <person name="Ngatchou-Djao O.D."/>
            <person name="Rohde M."/>
            <person name="Goker M."/>
            <person name="Spring S."/>
            <person name="Sikorski J."/>
            <person name="Woyke T."/>
            <person name="Bristow J."/>
            <person name="Eisen J.A."/>
            <person name="Markowitz V."/>
            <person name="Hugenholtz P."/>
            <person name="Klenk H.P."/>
            <person name="Kyrpides N.C."/>
        </authorList>
    </citation>
    <scope>NUCLEOTIDE SEQUENCE [LARGE SCALE GENOMIC DNA]</scope>
    <source>
        <strain evidence="6">ATCC 23168 / DSM 4126 / NBRC 15989 / NCIMB 1408 / VKM B-1430 / H-43</strain>
    </source>
</reference>
<protein>
    <submittedName>
        <fullName evidence="5">Cyanophycinase and related exopeptidase-like protein</fullName>
    </submittedName>
</protein>
<evidence type="ECO:0000256" key="1">
    <source>
        <dbReference type="ARBA" id="ARBA00006534"/>
    </source>
</evidence>
<dbReference type="Gene3D" id="3.40.50.880">
    <property type="match status" value="1"/>
</dbReference>
<dbReference type="HOGENOM" id="CLU_051822_0_0_10"/>
<evidence type="ECO:0000256" key="2">
    <source>
        <dbReference type="ARBA" id="ARBA00022670"/>
    </source>
</evidence>
<dbReference type="KEGG" id="mtt:Ftrac_1689"/>
<evidence type="ECO:0000256" key="4">
    <source>
        <dbReference type="ARBA" id="ARBA00022825"/>
    </source>
</evidence>
<gene>
    <name evidence="5" type="ordered locus">Ftrac_1689</name>
</gene>
<dbReference type="SUPFAM" id="SSF52317">
    <property type="entry name" value="Class I glutamine amidotransferase-like"/>
    <property type="match status" value="1"/>
</dbReference>
<dbReference type="eggNOG" id="COG4242">
    <property type="taxonomic scope" value="Bacteria"/>
</dbReference>
<dbReference type="OrthoDB" id="9799980at2"/>
<dbReference type="PANTHER" id="PTHR36175:SF1">
    <property type="entry name" value="CYANOPHYCINASE"/>
    <property type="match status" value="1"/>
</dbReference>
<keyword evidence="3" id="KW-0378">Hydrolase</keyword>
<evidence type="ECO:0000313" key="6">
    <source>
        <dbReference type="Proteomes" id="UP000008720"/>
    </source>
</evidence>
<accession>E4TQX7</accession>
<proteinExistence type="inferred from homology"/>
<organism evidence="5 6">
    <name type="scientific">Marivirga tractuosa (strain ATCC 23168 / DSM 4126 / NBRC 15989 / NCIMB 1408 / VKM B-1430 / H-43)</name>
    <name type="common">Microscilla tractuosa</name>
    <name type="synonym">Flexibacter tractuosus</name>
    <dbReference type="NCBI Taxonomy" id="643867"/>
    <lineage>
        <taxon>Bacteria</taxon>
        <taxon>Pseudomonadati</taxon>
        <taxon>Bacteroidota</taxon>
        <taxon>Cytophagia</taxon>
        <taxon>Cytophagales</taxon>
        <taxon>Marivirgaceae</taxon>
        <taxon>Marivirga</taxon>
    </lineage>
</organism>
<comment type="similarity">
    <text evidence="1">Belongs to the peptidase S51 family.</text>
</comment>
<dbReference type="InterPro" id="IPR029062">
    <property type="entry name" value="Class_I_gatase-like"/>
</dbReference>
<name>E4TQX7_MARTH</name>
<keyword evidence="4" id="KW-0720">Serine protease</keyword>
<evidence type="ECO:0000256" key="3">
    <source>
        <dbReference type="ARBA" id="ARBA00022801"/>
    </source>
</evidence>
<sequence length="365" mass="39229">MKRISYALLAIALIFSGCIEENLDMGKPDHAGGPKKDKGGDDGGSSDGSVTYYLTGSSEDIQTNSTLGYLLAGGASDQKSWFDWMVNKSDGGDFVIIRTDNSDGYNDDTFIEGANSILTLVINDQATANSNFVRDKIRGAEALFIAGGDQTQYYDLWNGTEVENSIHYLANEKGVPIGGTSAGLAILGEFAYIPQSSGVISSEALNDPYHPYMESIKTDFLQLPGLGNIITDSHFSERDRLGRTITFMARLIADGVVSSYQDIKGIAVDEFTAVAIEANGDAKVLGDGTYEDYAFFFSANSVPDQCAEGLALHWTDAITAYTVKGVSYPSNSFNISNWNSLSSAAQSKQVNVNYGSISNDIQQPD</sequence>
<dbReference type="CDD" id="cd03145">
    <property type="entry name" value="GAT1_cyanophycinase"/>
    <property type="match status" value="1"/>
</dbReference>
<dbReference type="GO" id="GO:0008236">
    <property type="term" value="F:serine-type peptidase activity"/>
    <property type="evidence" value="ECO:0007669"/>
    <property type="project" value="UniProtKB-KW"/>
</dbReference>
<dbReference type="GO" id="GO:0006508">
    <property type="term" value="P:proteolysis"/>
    <property type="evidence" value="ECO:0007669"/>
    <property type="project" value="UniProtKB-KW"/>
</dbReference>
<keyword evidence="6" id="KW-1185">Reference proteome</keyword>
<dbReference type="STRING" id="643867.Ftrac_1689"/>
<keyword evidence="2" id="KW-0645">Protease</keyword>
<dbReference type="Proteomes" id="UP000008720">
    <property type="component" value="Chromosome"/>
</dbReference>
<dbReference type="RefSeq" id="WP_013453824.1">
    <property type="nucleotide sequence ID" value="NC_014759.1"/>
</dbReference>
<dbReference type="InterPro" id="IPR005320">
    <property type="entry name" value="Peptidase_S51"/>
</dbReference>
<dbReference type="Pfam" id="PF03575">
    <property type="entry name" value="Peptidase_S51"/>
    <property type="match status" value="1"/>
</dbReference>
<dbReference type="PANTHER" id="PTHR36175">
    <property type="entry name" value="CYANOPHYCINASE"/>
    <property type="match status" value="1"/>
</dbReference>
<evidence type="ECO:0000313" key="5">
    <source>
        <dbReference type="EMBL" id="ADR21677.1"/>
    </source>
</evidence>